<dbReference type="InterPro" id="IPR011047">
    <property type="entry name" value="Quinoprotein_ADH-like_sf"/>
</dbReference>
<evidence type="ECO:0000313" key="3">
    <source>
        <dbReference type="Proteomes" id="UP000469185"/>
    </source>
</evidence>
<evidence type="ECO:0000256" key="1">
    <source>
        <dbReference type="SAM" id="MobiDB-lite"/>
    </source>
</evidence>
<keyword evidence="3" id="KW-1185">Reference proteome</keyword>
<gene>
    <name evidence="2" type="ORF">G1H11_21785</name>
</gene>
<dbReference type="Proteomes" id="UP000469185">
    <property type="component" value="Unassembled WGS sequence"/>
</dbReference>
<comment type="caution">
    <text evidence="2">The sequence shown here is derived from an EMBL/GenBank/DDBJ whole genome shotgun (WGS) entry which is preliminary data.</text>
</comment>
<dbReference type="EMBL" id="JAAGOB010000015">
    <property type="protein sequence ID" value="NED97934.1"/>
    <property type="molecule type" value="Genomic_DNA"/>
</dbReference>
<dbReference type="AlphaFoldDB" id="A0A6N9YSI2"/>
<dbReference type="Gene3D" id="2.140.10.10">
    <property type="entry name" value="Quinoprotein alcohol dehydrogenase-like superfamily"/>
    <property type="match status" value="1"/>
</dbReference>
<sequence>MAYRPDVTVVITVDELGDATATQSGPACADGERIVDRSEAWALLATMATAAGGPLLVRTVDERGRAYRNVVNPTTTSPLIQPAVTNERPEPEHAPLCPDTEQPIPAGEEEQDVHDRAGDPQSVDESGYDDAAPRVGASAPNAARVQGDDGSDGNGWSPAWGADRQADDAAAPVTEGRGGVRAGDGRYPAGRGVTPVVACAMGVLLVCLLTLQATGGDTSRGATTASLAEIGRTAIGSLQPVWSVGIAAGTKPLIADAGRSVAVQTSDGNVRLVDARTGTQRWSSAQEPTSALAVIGRAGRDVIAWHHRELIVMKGVGDAATVVDNIGPRAELSRAGGQLMVTDPEKPTEAGVLTDTGLKWVPVPDGATAMGAINGDVVASDGRPALHRTPIDSGLTERVTLIGPEGMTPRRFAGMAGHTVTVVWDEPGEPDPQRDVIVVVHDTADGQPLVSAKAAWADVEQAELVATIGDTPVMVGLGPVLLPVAAAFDPIVEADITWLRHVDERIWGRRRTGQVVTVDRHGTLRDSPQTPIPHAATACGALLVVDDERVHAIRRTDVVAHLGLNQNAEQKE</sequence>
<proteinExistence type="predicted"/>
<dbReference type="RefSeq" id="WP_163820731.1">
    <property type="nucleotide sequence ID" value="NZ_JAAGOB010000015.1"/>
</dbReference>
<evidence type="ECO:0000313" key="2">
    <source>
        <dbReference type="EMBL" id="NED97934.1"/>
    </source>
</evidence>
<feature type="region of interest" description="Disordered" evidence="1">
    <location>
        <begin position="69"/>
        <end position="185"/>
    </location>
</feature>
<accession>A0A6N9YSI2</accession>
<name>A0A6N9YSI2_9ACTN</name>
<protein>
    <recommendedName>
        <fullName evidence="4">PQQ-binding-like beta-propeller repeat protein</fullName>
    </recommendedName>
</protein>
<evidence type="ECO:0008006" key="4">
    <source>
        <dbReference type="Google" id="ProtNLM"/>
    </source>
</evidence>
<reference evidence="2 3" key="1">
    <citation type="submission" date="2020-02" db="EMBL/GenBank/DDBJ databases">
        <authorList>
            <person name="Li X.-J."/>
            <person name="Feng X.-M."/>
        </authorList>
    </citation>
    <scope>NUCLEOTIDE SEQUENCE [LARGE SCALE GENOMIC DNA]</scope>
    <source>
        <strain evidence="2 3">CGMCC 4.7225</strain>
    </source>
</reference>
<organism evidence="2 3">
    <name type="scientific">Phytoactinopolyspora alkaliphila</name>
    <dbReference type="NCBI Taxonomy" id="1783498"/>
    <lineage>
        <taxon>Bacteria</taxon>
        <taxon>Bacillati</taxon>
        <taxon>Actinomycetota</taxon>
        <taxon>Actinomycetes</taxon>
        <taxon>Jiangellales</taxon>
        <taxon>Jiangellaceae</taxon>
        <taxon>Phytoactinopolyspora</taxon>
    </lineage>
</organism>
<dbReference type="SUPFAM" id="SSF50998">
    <property type="entry name" value="Quinoprotein alcohol dehydrogenase-like"/>
    <property type="match status" value="1"/>
</dbReference>